<dbReference type="KEGG" id="chg:AXF12_07815"/>
<evidence type="ECO:0000313" key="4">
    <source>
        <dbReference type="Proteomes" id="UP000215539"/>
    </source>
</evidence>
<dbReference type="EMBL" id="LT906449">
    <property type="protein sequence ID" value="SNV01750.1"/>
    <property type="molecule type" value="Genomic_DNA"/>
</dbReference>
<proteinExistence type="predicted"/>
<evidence type="ECO:0000313" key="1">
    <source>
        <dbReference type="EMBL" id="AMD85426.1"/>
    </source>
</evidence>
<dbReference type="Proteomes" id="UP000215539">
    <property type="component" value="Chromosome 1"/>
</dbReference>
<accession>A0AAX2GUE3</accession>
<dbReference type="EMBL" id="CP014227">
    <property type="protein sequence ID" value="AMD85426.1"/>
    <property type="molecule type" value="Genomic_DNA"/>
</dbReference>
<evidence type="ECO:0000313" key="3">
    <source>
        <dbReference type="Proteomes" id="UP000065822"/>
    </source>
</evidence>
<reference evidence="2 4" key="2">
    <citation type="submission" date="2017-06" db="EMBL/GenBank/DDBJ databases">
        <authorList>
            <consortium name="Pathogen Informatics"/>
        </authorList>
    </citation>
    <scope>NUCLEOTIDE SEQUENCE [LARGE SCALE GENOMIC DNA]</scope>
    <source>
        <strain evidence="2 4">NCTC12947</strain>
    </source>
</reference>
<organism evidence="2 4">
    <name type="scientific">Capnocytophaga haemolytica</name>
    <dbReference type="NCBI Taxonomy" id="45243"/>
    <lineage>
        <taxon>Bacteria</taxon>
        <taxon>Pseudomonadati</taxon>
        <taxon>Bacteroidota</taxon>
        <taxon>Flavobacteriia</taxon>
        <taxon>Flavobacteriales</taxon>
        <taxon>Flavobacteriaceae</taxon>
        <taxon>Capnocytophaga</taxon>
    </lineage>
</organism>
<protein>
    <recommendedName>
        <fullName evidence="5">Phage protein Gp138 N-terminal domain-containing protein</fullName>
    </recommendedName>
</protein>
<evidence type="ECO:0008006" key="5">
    <source>
        <dbReference type="Google" id="ProtNLM"/>
    </source>
</evidence>
<keyword evidence="3" id="KW-1185">Reference proteome</keyword>
<gene>
    <name evidence="1" type="ORF">AXF12_07815</name>
    <name evidence="2" type="ORF">SAMEA44541418_00130</name>
</gene>
<evidence type="ECO:0000313" key="2">
    <source>
        <dbReference type="EMBL" id="SNV01750.1"/>
    </source>
</evidence>
<dbReference type="RefSeq" id="WP_066430002.1">
    <property type="nucleotide sequence ID" value="NZ_CP014227.1"/>
</dbReference>
<reference evidence="1 3" key="1">
    <citation type="submission" date="2016-02" db="EMBL/GenBank/DDBJ databases">
        <authorList>
            <person name="Holder M.E."/>
            <person name="Ajami N.J."/>
            <person name="Petrosino J.F."/>
        </authorList>
    </citation>
    <scope>NUCLEOTIDE SEQUENCE [LARGE SCALE GENOMIC DNA]</scope>
    <source>
        <strain evidence="1 3">CCUG 32990</strain>
    </source>
</reference>
<dbReference type="AlphaFoldDB" id="A0AAX2GUE3"/>
<dbReference type="Proteomes" id="UP000065822">
    <property type="component" value="Chromosome"/>
</dbReference>
<name>A0AAX2GUE3_9FLAO</name>
<sequence>MANYLLSNEEQFLRVCEFLANHAASKGINMPISRMKPTPTGLYIASPFTAGGKVSLLQNVTVKQVGVTNFDGQTLEQDRYAVIDGVTIMYGEAAPTKKVWEVDYSKDLPEVLKNSQLVVMQQNEVVISLPIEDVNNAKKSEDFVRKLNALALLVPNQTIDIYIDTPVGSSITPAASGNSSFVKVILTGSETYLKR</sequence>